<organism evidence="1 2">
    <name type="scientific">Cupriavidus yeoncheonensis</name>
    <dbReference type="NCBI Taxonomy" id="1462994"/>
    <lineage>
        <taxon>Bacteria</taxon>
        <taxon>Pseudomonadati</taxon>
        <taxon>Pseudomonadota</taxon>
        <taxon>Betaproteobacteria</taxon>
        <taxon>Burkholderiales</taxon>
        <taxon>Burkholderiaceae</taxon>
        <taxon>Cupriavidus</taxon>
    </lineage>
</organism>
<evidence type="ECO:0000313" key="2">
    <source>
        <dbReference type="Proteomes" id="UP000672934"/>
    </source>
</evidence>
<comment type="caution">
    <text evidence="1">The sequence shown here is derived from an EMBL/GenBank/DDBJ whole genome shotgun (WGS) entry which is preliminary data.</text>
</comment>
<evidence type="ECO:0000313" key="1">
    <source>
        <dbReference type="EMBL" id="CAG2157482.1"/>
    </source>
</evidence>
<name>A0A916MYC9_9BURK</name>
<protein>
    <submittedName>
        <fullName evidence="1">Uncharacterized protein</fullName>
    </submittedName>
</protein>
<sequence length="121" mass="14317">MLEVARYRHEENYLSYQKANRRTDEVTELRRCAIGQRKTLLSILEGRAFESLGGRTGKIGDFLKERYLECEAYCQILLRGPDELELINVRFFVRSMDKTIDLLVDAAFELDRRSRNVRRQN</sequence>
<keyword evidence="2" id="KW-1185">Reference proteome</keyword>
<accession>A0A916MYC9</accession>
<dbReference type="AlphaFoldDB" id="A0A916MYC9"/>
<proteinExistence type="predicted"/>
<dbReference type="Proteomes" id="UP000672934">
    <property type="component" value="Unassembled WGS sequence"/>
</dbReference>
<dbReference type="RefSeq" id="WP_211950859.1">
    <property type="nucleotide sequence ID" value="NZ_CAJPUY010000035.1"/>
</dbReference>
<dbReference type="EMBL" id="CAJPUY010000035">
    <property type="protein sequence ID" value="CAG2157482.1"/>
    <property type="molecule type" value="Genomic_DNA"/>
</dbReference>
<reference evidence="1" key="1">
    <citation type="submission" date="2021-03" db="EMBL/GenBank/DDBJ databases">
        <authorList>
            <person name="Peeters C."/>
        </authorList>
    </citation>
    <scope>NUCLEOTIDE SEQUENCE</scope>
    <source>
        <strain evidence="1">LMG 31506</strain>
    </source>
</reference>
<gene>
    <name evidence="1" type="ORF">LMG31506_06030</name>
</gene>